<dbReference type="PANTHER" id="PTHR10622">
    <property type="entry name" value="HET DOMAIN-CONTAINING PROTEIN"/>
    <property type="match status" value="1"/>
</dbReference>
<name>A0A0C9ZDR4_9AGAM</name>
<proteinExistence type="predicted"/>
<keyword evidence="3" id="KW-1185">Reference proteome</keyword>
<dbReference type="STRING" id="765257.A0A0C9ZDR4"/>
<dbReference type="PANTHER" id="PTHR10622:SF12">
    <property type="entry name" value="HET DOMAIN-CONTAINING PROTEIN"/>
    <property type="match status" value="1"/>
</dbReference>
<dbReference type="AlphaFoldDB" id="A0A0C9ZDR4"/>
<gene>
    <name evidence="2" type="ORF">PISMIDRAFT_110122</name>
</gene>
<feature type="non-terminal residue" evidence="2">
    <location>
        <position position="285"/>
    </location>
</feature>
<dbReference type="OrthoDB" id="674604at2759"/>
<dbReference type="HOGENOM" id="CLU_000288_138_0_1"/>
<protein>
    <recommendedName>
        <fullName evidence="1">Heterokaryon incompatibility domain-containing protein</fullName>
    </recommendedName>
</protein>
<evidence type="ECO:0000259" key="1">
    <source>
        <dbReference type="Pfam" id="PF06985"/>
    </source>
</evidence>
<dbReference type="EMBL" id="KN833813">
    <property type="protein sequence ID" value="KIK18083.1"/>
    <property type="molecule type" value="Genomic_DNA"/>
</dbReference>
<reference evidence="2 3" key="1">
    <citation type="submission" date="2014-04" db="EMBL/GenBank/DDBJ databases">
        <authorList>
            <consortium name="DOE Joint Genome Institute"/>
            <person name="Kuo A."/>
            <person name="Kohler A."/>
            <person name="Costa M.D."/>
            <person name="Nagy L.G."/>
            <person name="Floudas D."/>
            <person name="Copeland A."/>
            <person name="Barry K.W."/>
            <person name="Cichocki N."/>
            <person name="Veneault-Fourrey C."/>
            <person name="LaButti K."/>
            <person name="Lindquist E.A."/>
            <person name="Lipzen A."/>
            <person name="Lundell T."/>
            <person name="Morin E."/>
            <person name="Murat C."/>
            <person name="Sun H."/>
            <person name="Tunlid A."/>
            <person name="Henrissat B."/>
            <person name="Grigoriev I.V."/>
            <person name="Hibbett D.S."/>
            <person name="Martin F."/>
            <person name="Nordberg H.P."/>
            <person name="Cantor M.N."/>
            <person name="Hua S.X."/>
        </authorList>
    </citation>
    <scope>NUCLEOTIDE SEQUENCE [LARGE SCALE GENOMIC DNA]</scope>
    <source>
        <strain evidence="2 3">441</strain>
    </source>
</reference>
<evidence type="ECO:0000313" key="3">
    <source>
        <dbReference type="Proteomes" id="UP000054018"/>
    </source>
</evidence>
<evidence type="ECO:0000313" key="2">
    <source>
        <dbReference type="EMBL" id="KIK18083.1"/>
    </source>
</evidence>
<feature type="domain" description="Heterokaryon incompatibility" evidence="1">
    <location>
        <begin position="55"/>
        <end position="149"/>
    </location>
</feature>
<sequence length="285" mass="32600">MPPRLLHTQSGELCNRDAQLSKFKNSPQYKRLLSSPNNQQLEAEIKAVVSECFGYATLSHRWGSGEPLLRDVEGKNIYDLRPTHGLEKHSLEKLQNFCVRALERKFQWAWSDTCCINKDSSTELQEAIGSMFSWYHRSSLTIVYLADVARTGSLVNSDWFKRGWTLQELLASNTVLFYAPDWSLYVNGDVANHKTDAAILEELCKATQISERHLRNFRPGMEDARSRLCWASHRRTTRPEDVAYSLFGIFEVHLPVMYGETAQNALGRLLEVIISRSGDVSVLDW</sequence>
<accession>A0A0C9ZDR4</accession>
<dbReference type="Pfam" id="PF06985">
    <property type="entry name" value="HET"/>
    <property type="match status" value="1"/>
</dbReference>
<dbReference type="Proteomes" id="UP000054018">
    <property type="component" value="Unassembled WGS sequence"/>
</dbReference>
<dbReference type="InterPro" id="IPR010730">
    <property type="entry name" value="HET"/>
</dbReference>
<reference evidence="3" key="2">
    <citation type="submission" date="2015-01" db="EMBL/GenBank/DDBJ databases">
        <title>Evolutionary Origins and Diversification of the Mycorrhizal Mutualists.</title>
        <authorList>
            <consortium name="DOE Joint Genome Institute"/>
            <consortium name="Mycorrhizal Genomics Consortium"/>
            <person name="Kohler A."/>
            <person name="Kuo A."/>
            <person name="Nagy L.G."/>
            <person name="Floudas D."/>
            <person name="Copeland A."/>
            <person name="Barry K.W."/>
            <person name="Cichocki N."/>
            <person name="Veneault-Fourrey C."/>
            <person name="LaButti K."/>
            <person name="Lindquist E.A."/>
            <person name="Lipzen A."/>
            <person name="Lundell T."/>
            <person name="Morin E."/>
            <person name="Murat C."/>
            <person name="Riley R."/>
            <person name="Ohm R."/>
            <person name="Sun H."/>
            <person name="Tunlid A."/>
            <person name="Henrissat B."/>
            <person name="Grigoriev I.V."/>
            <person name="Hibbett D.S."/>
            <person name="Martin F."/>
        </authorList>
    </citation>
    <scope>NUCLEOTIDE SEQUENCE [LARGE SCALE GENOMIC DNA]</scope>
    <source>
        <strain evidence="3">441</strain>
    </source>
</reference>
<organism evidence="2 3">
    <name type="scientific">Pisolithus microcarpus 441</name>
    <dbReference type="NCBI Taxonomy" id="765257"/>
    <lineage>
        <taxon>Eukaryota</taxon>
        <taxon>Fungi</taxon>
        <taxon>Dikarya</taxon>
        <taxon>Basidiomycota</taxon>
        <taxon>Agaricomycotina</taxon>
        <taxon>Agaricomycetes</taxon>
        <taxon>Agaricomycetidae</taxon>
        <taxon>Boletales</taxon>
        <taxon>Sclerodermatineae</taxon>
        <taxon>Pisolithaceae</taxon>
        <taxon>Pisolithus</taxon>
    </lineage>
</organism>